<keyword evidence="3" id="KW-1133">Transmembrane helix</keyword>
<sequence>MMSPKSLSLQSWSSVGRWTVFGTMACVAASIAFTLVAFADLSDELGLRLVACAAALPIIIGAPLFFYFSVRMRGLAIANARLGRVARTDSLTACLNRGAFTDRIDAWLRDPAAARSGALLVIDADNFKTINDLYGHDVGDEALTVIARAIRSVLRNGDIVGRMGGEEFGVFLPGVTLHQAQLVADRIRLCVNFAAFQPQGEPHELSVSIGGAVFTQATSFAQLFRIADQRLYGVKHAGRNAAAVVQVEDVPVITLKCIA</sequence>
<reference evidence="5 6" key="1">
    <citation type="submission" date="2021-08" db="EMBL/GenBank/DDBJ databases">
        <title>Devosia salina sp. nov., isolated from the South China Sea sediment.</title>
        <authorList>
            <person name="Zhou Z."/>
        </authorList>
    </citation>
    <scope>NUCLEOTIDE SEQUENCE [LARGE SCALE GENOMIC DNA]</scope>
    <source>
        <strain evidence="5 6">SCS-3</strain>
    </source>
</reference>
<dbReference type="Pfam" id="PF00990">
    <property type="entry name" value="GGDEF"/>
    <property type="match status" value="1"/>
</dbReference>
<dbReference type="NCBIfam" id="TIGR00254">
    <property type="entry name" value="GGDEF"/>
    <property type="match status" value="1"/>
</dbReference>
<evidence type="ECO:0000256" key="2">
    <source>
        <dbReference type="ARBA" id="ARBA00034247"/>
    </source>
</evidence>
<keyword evidence="3" id="KW-0812">Transmembrane</keyword>
<dbReference type="SMART" id="SM00267">
    <property type="entry name" value="GGDEF"/>
    <property type="match status" value="1"/>
</dbReference>
<dbReference type="InterPro" id="IPR029787">
    <property type="entry name" value="Nucleotide_cyclase"/>
</dbReference>
<dbReference type="PANTHER" id="PTHR45138:SF9">
    <property type="entry name" value="DIGUANYLATE CYCLASE DGCM-RELATED"/>
    <property type="match status" value="1"/>
</dbReference>
<organism evidence="5 6">
    <name type="scientific">Devosia salina</name>
    <dbReference type="NCBI Taxonomy" id="2860336"/>
    <lineage>
        <taxon>Bacteria</taxon>
        <taxon>Pseudomonadati</taxon>
        <taxon>Pseudomonadota</taxon>
        <taxon>Alphaproteobacteria</taxon>
        <taxon>Hyphomicrobiales</taxon>
        <taxon>Devosiaceae</taxon>
        <taxon>Devosia</taxon>
    </lineage>
</organism>
<dbReference type="EMBL" id="CP080590">
    <property type="protein sequence ID" value="QYO76116.1"/>
    <property type="molecule type" value="Genomic_DNA"/>
</dbReference>
<feature type="transmembrane region" description="Helical" evidence="3">
    <location>
        <begin position="20"/>
        <end position="39"/>
    </location>
</feature>
<gene>
    <name evidence="5" type="ORF">K1X15_16065</name>
</gene>
<dbReference type="InterPro" id="IPR000160">
    <property type="entry name" value="GGDEF_dom"/>
</dbReference>
<evidence type="ECO:0000313" key="5">
    <source>
        <dbReference type="EMBL" id="QYO76116.1"/>
    </source>
</evidence>
<keyword evidence="3" id="KW-0472">Membrane</keyword>
<feature type="domain" description="GGDEF" evidence="4">
    <location>
        <begin position="115"/>
        <end position="247"/>
    </location>
</feature>
<name>A0ABX8WGJ5_9HYPH</name>
<keyword evidence="6" id="KW-1185">Reference proteome</keyword>
<comment type="catalytic activity">
    <reaction evidence="2">
        <text>2 GTP = 3',3'-c-di-GMP + 2 diphosphate</text>
        <dbReference type="Rhea" id="RHEA:24898"/>
        <dbReference type="ChEBI" id="CHEBI:33019"/>
        <dbReference type="ChEBI" id="CHEBI:37565"/>
        <dbReference type="ChEBI" id="CHEBI:58805"/>
        <dbReference type="EC" id="2.7.7.65"/>
    </reaction>
</comment>
<dbReference type="EC" id="2.7.7.65" evidence="1"/>
<evidence type="ECO:0000256" key="1">
    <source>
        <dbReference type="ARBA" id="ARBA00012528"/>
    </source>
</evidence>
<dbReference type="InterPro" id="IPR043128">
    <property type="entry name" value="Rev_trsase/Diguanyl_cyclase"/>
</dbReference>
<proteinExistence type="predicted"/>
<dbReference type="InterPro" id="IPR050469">
    <property type="entry name" value="Diguanylate_Cyclase"/>
</dbReference>
<dbReference type="PANTHER" id="PTHR45138">
    <property type="entry name" value="REGULATORY COMPONENTS OF SENSORY TRANSDUCTION SYSTEM"/>
    <property type="match status" value="1"/>
</dbReference>
<evidence type="ECO:0000259" key="4">
    <source>
        <dbReference type="PROSITE" id="PS50887"/>
    </source>
</evidence>
<dbReference type="PROSITE" id="PS50887">
    <property type="entry name" value="GGDEF"/>
    <property type="match status" value="1"/>
</dbReference>
<dbReference type="Proteomes" id="UP000825799">
    <property type="component" value="Chromosome"/>
</dbReference>
<evidence type="ECO:0000313" key="6">
    <source>
        <dbReference type="Proteomes" id="UP000825799"/>
    </source>
</evidence>
<feature type="transmembrane region" description="Helical" evidence="3">
    <location>
        <begin position="45"/>
        <end position="68"/>
    </location>
</feature>
<dbReference type="RefSeq" id="WP_220304607.1">
    <property type="nucleotide sequence ID" value="NZ_CP080590.1"/>
</dbReference>
<dbReference type="CDD" id="cd01949">
    <property type="entry name" value="GGDEF"/>
    <property type="match status" value="1"/>
</dbReference>
<accession>A0ABX8WGJ5</accession>
<evidence type="ECO:0000256" key="3">
    <source>
        <dbReference type="SAM" id="Phobius"/>
    </source>
</evidence>
<dbReference type="SUPFAM" id="SSF55073">
    <property type="entry name" value="Nucleotide cyclase"/>
    <property type="match status" value="1"/>
</dbReference>
<dbReference type="Gene3D" id="3.30.70.270">
    <property type="match status" value="1"/>
</dbReference>
<protein>
    <recommendedName>
        <fullName evidence="1">diguanylate cyclase</fullName>
        <ecNumber evidence="1">2.7.7.65</ecNumber>
    </recommendedName>
</protein>